<name>A0A0B4ETP8_9FUSO</name>
<proteinExistence type="predicted"/>
<keyword evidence="2" id="KW-0732">Signal</keyword>
<dbReference type="InterPro" id="IPR050810">
    <property type="entry name" value="Bact_Secretion_Sys_Channel"/>
</dbReference>
<protein>
    <submittedName>
        <fullName evidence="5">General secretion pathway protein D</fullName>
    </submittedName>
</protein>
<keyword evidence="3" id="KW-0472">Membrane</keyword>
<dbReference type="InterPro" id="IPR005644">
    <property type="entry name" value="NolW-like"/>
</dbReference>
<dbReference type="Gene3D" id="3.30.1370.120">
    <property type="match status" value="1"/>
</dbReference>
<dbReference type="GO" id="GO:0009306">
    <property type="term" value="P:protein secretion"/>
    <property type="evidence" value="ECO:0007669"/>
    <property type="project" value="TreeGrafter"/>
</dbReference>
<dbReference type="PANTHER" id="PTHR30332:SF24">
    <property type="entry name" value="SECRETIN GSPD-RELATED"/>
    <property type="match status" value="1"/>
</dbReference>
<evidence type="ECO:0000256" key="2">
    <source>
        <dbReference type="ARBA" id="ARBA00022729"/>
    </source>
</evidence>
<reference evidence="5 6" key="1">
    <citation type="submission" date="2013-08" db="EMBL/GenBank/DDBJ databases">
        <title>An opportunistic ruminal bacterium that causes liver abscesses in cattle.</title>
        <authorList>
            <person name="Benahmed F.H."/>
            <person name="Rasmussen M."/>
            <person name="Harbottle H."/>
            <person name="Soppet D."/>
            <person name="Nagaraja T.G."/>
            <person name="Davidson M."/>
        </authorList>
    </citation>
    <scope>NUCLEOTIDE SEQUENCE [LARGE SCALE GENOMIC DNA]</scope>
    <source>
        <strain evidence="5 6">B35</strain>
    </source>
</reference>
<dbReference type="GO" id="GO:0015627">
    <property type="term" value="C:type II protein secretion system complex"/>
    <property type="evidence" value="ECO:0007669"/>
    <property type="project" value="TreeGrafter"/>
</dbReference>
<evidence type="ECO:0000256" key="3">
    <source>
        <dbReference type="ARBA" id="ARBA00023136"/>
    </source>
</evidence>
<dbReference type="PANTHER" id="PTHR30332">
    <property type="entry name" value="PROBABLE GENERAL SECRETION PATHWAY PROTEIN D"/>
    <property type="match status" value="1"/>
</dbReference>
<comment type="subcellular location">
    <subcellularLocation>
        <location evidence="1">Membrane</location>
    </subcellularLocation>
</comment>
<dbReference type="AlphaFoldDB" id="A0A0B4ETP8"/>
<dbReference type="Pfam" id="PF03958">
    <property type="entry name" value="Secretin_N"/>
    <property type="match status" value="1"/>
</dbReference>
<gene>
    <name evidence="5" type="ORF">C095_00100</name>
</gene>
<dbReference type="GO" id="GO:0016020">
    <property type="term" value="C:membrane"/>
    <property type="evidence" value="ECO:0007669"/>
    <property type="project" value="UniProtKB-SubCell"/>
</dbReference>
<sequence length="323" mass="37480">MIFRISSIIRKFLGHLLCIFQKKKENKKYLFILIFSIFIREISFSQYSLPHDIEMSDSTLREVLDEIEECLPVQIKVDEDLKDPLNLFFREGQKVEEVLEMLAEITNKKVRHISSKKYQLESMSTEKEGKLKEYHLSYLRSREVCDTLKELFPSEVKVANLESRNKIIIMATDKKIQEIDKIIQEIDIEGKQVKVYSQVLDISKDLFHELGFDWLYEKPSKQKNQFSVSVLGEESAGNSGPVLGSKWNLIRQFSNAAEVLGLSFKLLEAKQDLKITSSPAILIAHGNTGEFKITEEVIVGEKKRRKKESILLWSPFLKKLDLF</sequence>
<evidence type="ECO:0000256" key="1">
    <source>
        <dbReference type="ARBA" id="ARBA00004370"/>
    </source>
</evidence>
<comment type="caution">
    <text evidence="5">The sequence shown here is derived from an EMBL/GenBank/DDBJ whole genome shotgun (WGS) entry which is preliminary data.</text>
</comment>
<evidence type="ECO:0000259" key="4">
    <source>
        <dbReference type="Pfam" id="PF03958"/>
    </source>
</evidence>
<organism evidence="5 6">
    <name type="scientific">Fusobacterium necrophorum subsp. funduliforme B35</name>
    <dbReference type="NCBI Taxonomy" id="1226633"/>
    <lineage>
        <taxon>Bacteria</taxon>
        <taxon>Fusobacteriati</taxon>
        <taxon>Fusobacteriota</taxon>
        <taxon>Fusobacteriia</taxon>
        <taxon>Fusobacteriales</taxon>
        <taxon>Fusobacteriaceae</taxon>
        <taxon>Fusobacterium</taxon>
    </lineage>
</organism>
<feature type="domain" description="NolW-like" evidence="4">
    <location>
        <begin position="133"/>
        <end position="192"/>
    </location>
</feature>
<dbReference type="Proteomes" id="UP000031184">
    <property type="component" value="Unassembled WGS sequence"/>
</dbReference>
<dbReference type="EMBL" id="AUZI01000003">
    <property type="protein sequence ID" value="KID50380.1"/>
    <property type="molecule type" value="Genomic_DNA"/>
</dbReference>
<evidence type="ECO:0000313" key="6">
    <source>
        <dbReference type="Proteomes" id="UP000031184"/>
    </source>
</evidence>
<dbReference type="PATRIC" id="fig|1226633.4.peg.15"/>
<accession>A0A0B4ETP8</accession>
<evidence type="ECO:0000313" key="5">
    <source>
        <dbReference type="EMBL" id="KID50380.1"/>
    </source>
</evidence>
<dbReference type="InterPro" id="IPR038591">
    <property type="entry name" value="NolW-like_sf"/>
</dbReference>